<evidence type="ECO:0000313" key="2">
    <source>
        <dbReference type="Proteomes" id="UP000826656"/>
    </source>
</evidence>
<protein>
    <submittedName>
        <fullName evidence="1">Uncharacterized protein</fullName>
    </submittedName>
</protein>
<dbReference type="Proteomes" id="UP000826656">
    <property type="component" value="Unassembled WGS sequence"/>
</dbReference>
<name>A0ABQ7WKS7_SOLTU</name>
<organism evidence="1 2">
    <name type="scientific">Solanum tuberosum</name>
    <name type="common">Potato</name>
    <dbReference type="NCBI Taxonomy" id="4113"/>
    <lineage>
        <taxon>Eukaryota</taxon>
        <taxon>Viridiplantae</taxon>
        <taxon>Streptophyta</taxon>
        <taxon>Embryophyta</taxon>
        <taxon>Tracheophyta</taxon>
        <taxon>Spermatophyta</taxon>
        <taxon>Magnoliopsida</taxon>
        <taxon>eudicotyledons</taxon>
        <taxon>Gunneridae</taxon>
        <taxon>Pentapetalae</taxon>
        <taxon>asterids</taxon>
        <taxon>lamiids</taxon>
        <taxon>Solanales</taxon>
        <taxon>Solanaceae</taxon>
        <taxon>Solanoideae</taxon>
        <taxon>Solaneae</taxon>
        <taxon>Solanum</taxon>
    </lineage>
</organism>
<keyword evidence="2" id="KW-1185">Reference proteome</keyword>
<accession>A0ABQ7WKS7</accession>
<evidence type="ECO:0000313" key="1">
    <source>
        <dbReference type="EMBL" id="KAH0781343.1"/>
    </source>
</evidence>
<dbReference type="EMBL" id="JAIVGD010000001">
    <property type="protein sequence ID" value="KAH0781343.1"/>
    <property type="molecule type" value="Genomic_DNA"/>
</dbReference>
<proteinExistence type="predicted"/>
<gene>
    <name evidence="1" type="ORF">KY290_000941</name>
</gene>
<reference evidence="1 2" key="1">
    <citation type="journal article" date="2021" name="bioRxiv">
        <title>Chromosome-scale and haplotype-resolved genome assembly of a tetraploid potato cultivar.</title>
        <authorList>
            <person name="Sun H."/>
            <person name="Jiao W.-B."/>
            <person name="Krause K."/>
            <person name="Campoy J.A."/>
            <person name="Goel M."/>
            <person name="Folz-Donahue K."/>
            <person name="Kukat C."/>
            <person name="Huettel B."/>
            <person name="Schneeberger K."/>
        </authorList>
    </citation>
    <scope>NUCLEOTIDE SEQUENCE [LARGE SCALE GENOMIC DNA]</scope>
    <source>
        <strain evidence="1">SolTubOtavaFocal</strain>
        <tissue evidence="1">Leaves</tissue>
    </source>
</reference>
<comment type="caution">
    <text evidence="1">The sequence shown here is derived from an EMBL/GenBank/DDBJ whole genome shotgun (WGS) entry which is preliminary data.</text>
</comment>
<sequence length="79" mass="8414">MEELVSILATLHNVAVNNETLNQLNWGAKGDGKFSVIAAFKLLGPQNAITTTGLGSLYGRSSCPRRLVVSAGLHFMELA</sequence>